<keyword evidence="12 17" id="KW-0598">Phosphotransferase system</keyword>
<accession>A0A4Z0YAX8</accession>
<evidence type="ECO:0000256" key="12">
    <source>
        <dbReference type="ARBA" id="ARBA00022683"/>
    </source>
</evidence>
<evidence type="ECO:0000259" key="24">
    <source>
        <dbReference type="Pfam" id="PF05524"/>
    </source>
</evidence>
<keyword evidence="13 17" id="KW-0479">Metal-binding</keyword>
<keyword evidence="26" id="KW-1185">Reference proteome</keyword>
<dbReference type="Pfam" id="PF02896">
    <property type="entry name" value="PEP-utilizers_C"/>
    <property type="match status" value="1"/>
</dbReference>
<evidence type="ECO:0000256" key="6">
    <source>
        <dbReference type="ARBA" id="ARBA00012232"/>
    </source>
</evidence>
<comment type="subcellular location">
    <subcellularLocation>
        <location evidence="4 17">Cytoplasm</location>
    </subcellularLocation>
</comment>
<evidence type="ECO:0000256" key="2">
    <source>
        <dbReference type="ARBA" id="ARBA00001946"/>
    </source>
</evidence>
<dbReference type="AlphaFoldDB" id="A0A4Z0YAX8"/>
<dbReference type="RefSeq" id="WP_243112988.1">
    <property type="nucleotide sequence ID" value="NZ_JAJUFJ010000005.1"/>
</dbReference>
<keyword evidence="11 17" id="KW-0808">Transferase</keyword>
<evidence type="ECO:0000256" key="18">
    <source>
        <dbReference type="PIRSR" id="PIRSR000732-1"/>
    </source>
</evidence>
<dbReference type="InterPro" id="IPR040442">
    <property type="entry name" value="Pyrv_kinase-like_dom_sf"/>
</dbReference>
<feature type="active site" description="Proton donor" evidence="18">
    <location>
        <position position="502"/>
    </location>
</feature>
<evidence type="ECO:0000256" key="13">
    <source>
        <dbReference type="ARBA" id="ARBA00022723"/>
    </source>
</evidence>
<evidence type="ECO:0000256" key="4">
    <source>
        <dbReference type="ARBA" id="ARBA00004496"/>
    </source>
</evidence>
<evidence type="ECO:0000256" key="5">
    <source>
        <dbReference type="ARBA" id="ARBA00007837"/>
    </source>
</evidence>
<evidence type="ECO:0000256" key="8">
    <source>
        <dbReference type="ARBA" id="ARBA00022448"/>
    </source>
</evidence>
<dbReference type="PANTHER" id="PTHR46244:SF3">
    <property type="entry name" value="PHOSPHOENOLPYRUVATE-PROTEIN PHOSPHOTRANSFERASE"/>
    <property type="match status" value="1"/>
</dbReference>
<evidence type="ECO:0000256" key="7">
    <source>
        <dbReference type="ARBA" id="ARBA00016544"/>
    </source>
</evidence>
<evidence type="ECO:0000256" key="15">
    <source>
        <dbReference type="ARBA" id="ARBA00022842"/>
    </source>
</evidence>
<evidence type="ECO:0000259" key="22">
    <source>
        <dbReference type="Pfam" id="PF00391"/>
    </source>
</evidence>
<keyword evidence="10 17" id="KW-0762">Sugar transport</keyword>
<evidence type="ECO:0000256" key="11">
    <source>
        <dbReference type="ARBA" id="ARBA00022679"/>
    </source>
</evidence>
<evidence type="ECO:0000256" key="10">
    <source>
        <dbReference type="ARBA" id="ARBA00022597"/>
    </source>
</evidence>
<evidence type="ECO:0000256" key="16">
    <source>
        <dbReference type="ARBA" id="ARBA00033235"/>
    </source>
</evidence>
<dbReference type="Pfam" id="PF05524">
    <property type="entry name" value="PEP-utilisers_N"/>
    <property type="match status" value="1"/>
</dbReference>
<evidence type="ECO:0000256" key="20">
    <source>
        <dbReference type="PIRSR" id="PIRSR000732-3"/>
    </source>
</evidence>
<dbReference type="SUPFAM" id="SSF52009">
    <property type="entry name" value="Phosphohistidine domain"/>
    <property type="match status" value="1"/>
</dbReference>
<dbReference type="EC" id="2.7.3.9" evidence="6 17"/>
<feature type="binding site" evidence="19">
    <location>
        <position position="465"/>
    </location>
    <ligand>
        <name>phosphoenolpyruvate</name>
        <dbReference type="ChEBI" id="CHEBI:58702"/>
    </ligand>
</feature>
<reference evidence="25 26" key="1">
    <citation type="submission" date="2019-04" db="EMBL/GenBank/DDBJ databases">
        <authorList>
            <person name="Poehlein A."/>
            <person name="Bengelsdorf F.R."/>
            <person name="Duerre P."/>
            <person name="Daniel R."/>
        </authorList>
    </citation>
    <scope>NUCLEOTIDE SEQUENCE [LARGE SCALE GENOMIC DNA]</scope>
    <source>
        <strain evidence="25 26">BS-1</strain>
    </source>
</reference>
<evidence type="ECO:0000256" key="3">
    <source>
        <dbReference type="ARBA" id="ARBA00002728"/>
    </source>
</evidence>
<dbReference type="InterPro" id="IPR000121">
    <property type="entry name" value="PEP_util_C"/>
</dbReference>
<gene>
    <name evidence="25" type="primary">ptsI_2</name>
    <name evidence="25" type="ORF">CAGA_16080</name>
</gene>
<proteinExistence type="inferred from homology"/>
<feature type="coiled-coil region" evidence="21">
    <location>
        <begin position="34"/>
        <end position="61"/>
    </location>
</feature>
<feature type="domain" description="PEP-utilising enzyme mobile" evidence="22">
    <location>
        <begin position="153"/>
        <end position="225"/>
    </location>
</feature>
<dbReference type="Gene3D" id="1.10.274.10">
    <property type="entry name" value="PtsI, HPr-binding domain"/>
    <property type="match status" value="1"/>
</dbReference>
<dbReference type="InterPro" id="IPR024692">
    <property type="entry name" value="PTS_EI"/>
</dbReference>
<feature type="binding site" evidence="20">
    <location>
        <position position="455"/>
    </location>
    <ligand>
        <name>Mg(2+)</name>
        <dbReference type="ChEBI" id="CHEBI:18420"/>
    </ligand>
</feature>
<dbReference type="GO" id="GO:0016301">
    <property type="term" value="F:kinase activity"/>
    <property type="evidence" value="ECO:0007669"/>
    <property type="project" value="UniProtKB-KW"/>
</dbReference>
<evidence type="ECO:0000256" key="1">
    <source>
        <dbReference type="ARBA" id="ARBA00000683"/>
    </source>
</evidence>
<dbReference type="InterPro" id="IPR006318">
    <property type="entry name" value="PTS_EI-like"/>
</dbReference>
<dbReference type="SUPFAM" id="SSF51621">
    <property type="entry name" value="Phosphoenolpyruvate/pyruvate domain"/>
    <property type="match status" value="1"/>
</dbReference>
<feature type="active site" description="Tele-phosphohistidine intermediate" evidence="18">
    <location>
        <position position="189"/>
    </location>
</feature>
<dbReference type="Pfam" id="PF00391">
    <property type="entry name" value="PEP-utilizers"/>
    <property type="match status" value="1"/>
</dbReference>
<dbReference type="PANTHER" id="PTHR46244">
    <property type="entry name" value="PHOSPHOENOLPYRUVATE-PROTEIN PHOSPHOTRANSFERASE"/>
    <property type="match status" value="1"/>
</dbReference>
<dbReference type="Gene3D" id="3.20.20.60">
    <property type="entry name" value="Phosphoenolpyruvate-binding domains"/>
    <property type="match status" value="1"/>
</dbReference>
<comment type="caution">
    <text evidence="25">The sequence shown here is derived from an EMBL/GenBank/DDBJ whole genome shotgun (WGS) entry which is preliminary data.</text>
</comment>
<dbReference type="PIRSF" id="PIRSF000732">
    <property type="entry name" value="PTS_enzyme_I"/>
    <property type="match status" value="1"/>
</dbReference>
<dbReference type="NCBIfam" id="TIGR01417">
    <property type="entry name" value="PTS_I_fam"/>
    <property type="match status" value="1"/>
</dbReference>
<dbReference type="InterPro" id="IPR015813">
    <property type="entry name" value="Pyrv/PenolPyrv_kinase-like_dom"/>
</dbReference>
<dbReference type="SUPFAM" id="SSF47831">
    <property type="entry name" value="Enzyme I of the PEP:sugar phosphotransferase system HPr-binding (sub)domain"/>
    <property type="match status" value="1"/>
</dbReference>
<dbReference type="InterPro" id="IPR008731">
    <property type="entry name" value="PTS_EIN"/>
</dbReference>
<dbReference type="Proteomes" id="UP000297714">
    <property type="component" value="Unassembled WGS sequence"/>
</dbReference>
<comment type="cofactor">
    <cofactor evidence="2 17 20">
        <name>Mg(2+)</name>
        <dbReference type="ChEBI" id="CHEBI:18420"/>
    </cofactor>
</comment>
<comment type="catalytic activity">
    <reaction evidence="1 17">
        <text>L-histidyl-[protein] + phosphoenolpyruvate = N(pros)-phospho-L-histidyl-[protein] + pyruvate</text>
        <dbReference type="Rhea" id="RHEA:23880"/>
        <dbReference type="Rhea" id="RHEA-COMP:9745"/>
        <dbReference type="Rhea" id="RHEA-COMP:9746"/>
        <dbReference type="ChEBI" id="CHEBI:15361"/>
        <dbReference type="ChEBI" id="CHEBI:29979"/>
        <dbReference type="ChEBI" id="CHEBI:58702"/>
        <dbReference type="ChEBI" id="CHEBI:64837"/>
        <dbReference type="EC" id="2.7.3.9"/>
    </reaction>
</comment>
<keyword evidence="25" id="KW-0670">Pyruvate</keyword>
<evidence type="ECO:0000256" key="19">
    <source>
        <dbReference type="PIRSR" id="PIRSR000732-2"/>
    </source>
</evidence>
<comment type="similarity">
    <text evidence="5 17">Belongs to the PEP-utilizing enzyme family.</text>
</comment>
<dbReference type="InterPro" id="IPR008279">
    <property type="entry name" value="PEP-util_enz_mobile_dom"/>
</dbReference>
<dbReference type="GO" id="GO:0009401">
    <property type="term" value="P:phosphoenolpyruvate-dependent sugar phosphotransferase system"/>
    <property type="evidence" value="ECO:0007669"/>
    <property type="project" value="UniProtKB-KW"/>
</dbReference>
<dbReference type="PROSITE" id="PS00370">
    <property type="entry name" value="PEP_ENZYMES_PHOS_SITE"/>
    <property type="match status" value="1"/>
</dbReference>
<comment type="function">
    <text evidence="3 17">General (non sugar-specific) component of the phosphoenolpyruvate-dependent sugar phosphotransferase system (sugar PTS). This major carbohydrate active-transport system catalyzes the phosphorylation of incoming sugar substrates concomitantly with their translocation across the cell membrane. Enzyme I transfers the phosphoryl group from phosphoenolpyruvate (PEP) to the phosphoryl carrier protein (HPr).</text>
</comment>
<dbReference type="InterPro" id="IPR050499">
    <property type="entry name" value="PEP-utilizing_PTS_enzyme"/>
</dbReference>
<name>A0A4Z0YAX8_9FIRM</name>
<feature type="domain" description="Phosphotransferase system enzyme I N-terminal" evidence="24">
    <location>
        <begin position="4"/>
        <end position="126"/>
    </location>
</feature>
<dbReference type="EMBL" id="SRMQ01000006">
    <property type="protein sequence ID" value="TGJ76401.1"/>
    <property type="molecule type" value="Genomic_DNA"/>
</dbReference>
<evidence type="ECO:0000256" key="9">
    <source>
        <dbReference type="ARBA" id="ARBA00022490"/>
    </source>
</evidence>
<protein>
    <recommendedName>
        <fullName evidence="7 17">Phosphoenolpyruvate-protein phosphotransferase</fullName>
        <ecNumber evidence="6 17">2.7.3.9</ecNumber>
    </recommendedName>
    <alternativeName>
        <fullName evidence="16 17">Phosphotransferase system, enzyme I</fullName>
    </alternativeName>
</protein>
<evidence type="ECO:0000256" key="21">
    <source>
        <dbReference type="SAM" id="Coils"/>
    </source>
</evidence>
<organism evidence="25 26">
    <name type="scientific">Caproiciproducens galactitolivorans</name>
    <dbReference type="NCBI Taxonomy" id="642589"/>
    <lineage>
        <taxon>Bacteria</taxon>
        <taxon>Bacillati</taxon>
        <taxon>Bacillota</taxon>
        <taxon>Clostridia</taxon>
        <taxon>Eubacteriales</taxon>
        <taxon>Acutalibacteraceae</taxon>
        <taxon>Caproiciproducens</taxon>
    </lineage>
</organism>
<keyword evidence="21" id="KW-0175">Coiled coil</keyword>
<feature type="binding site" evidence="19">
    <location>
        <position position="296"/>
    </location>
    <ligand>
        <name>phosphoenolpyruvate</name>
        <dbReference type="ChEBI" id="CHEBI:58702"/>
    </ligand>
</feature>
<evidence type="ECO:0000256" key="17">
    <source>
        <dbReference type="PIRNR" id="PIRNR000732"/>
    </source>
</evidence>
<dbReference type="InterPro" id="IPR018274">
    <property type="entry name" value="PEP_util_AS"/>
</dbReference>
<dbReference type="GO" id="GO:0008965">
    <property type="term" value="F:phosphoenolpyruvate-protein phosphotransferase activity"/>
    <property type="evidence" value="ECO:0007669"/>
    <property type="project" value="UniProtKB-EC"/>
</dbReference>
<evidence type="ECO:0000259" key="23">
    <source>
        <dbReference type="Pfam" id="PF02896"/>
    </source>
</evidence>
<dbReference type="InterPro" id="IPR036618">
    <property type="entry name" value="PtsI_HPr-bd_sf"/>
</dbReference>
<keyword evidence="8 17" id="KW-0813">Transport</keyword>
<evidence type="ECO:0000256" key="14">
    <source>
        <dbReference type="ARBA" id="ARBA00022777"/>
    </source>
</evidence>
<keyword evidence="15 17" id="KW-0460">Magnesium</keyword>
<feature type="domain" description="PEP-utilising enzyme C-terminal" evidence="23">
    <location>
        <begin position="252"/>
        <end position="541"/>
    </location>
</feature>
<feature type="binding site" evidence="20">
    <location>
        <position position="431"/>
    </location>
    <ligand>
        <name>Mg(2+)</name>
        <dbReference type="ChEBI" id="CHEBI:18420"/>
    </ligand>
</feature>
<evidence type="ECO:0000313" key="25">
    <source>
        <dbReference type="EMBL" id="TGJ76401.1"/>
    </source>
</evidence>
<dbReference type="GO" id="GO:0046872">
    <property type="term" value="F:metal ion binding"/>
    <property type="evidence" value="ECO:0007669"/>
    <property type="project" value="UniProtKB-KW"/>
</dbReference>
<keyword evidence="14 17" id="KW-0418">Kinase</keyword>
<feature type="binding site" evidence="19">
    <location>
        <position position="332"/>
    </location>
    <ligand>
        <name>phosphoenolpyruvate</name>
        <dbReference type="ChEBI" id="CHEBI:58702"/>
    </ligand>
</feature>
<dbReference type="InterPro" id="IPR036637">
    <property type="entry name" value="Phosphohistidine_dom_sf"/>
</dbReference>
<sequence>MIHHGNPVSKGIAAGPVFLYQPFAAAVSEALLEESAVSEALNKYENARKNAESELKAIRARLETSDPEKAKIFSAHIDILFDEAMDCDIRELIECDRYSPDRAIDEVFEKYARILGKSPDPLIKERASDIRDVKTRLIRVWNGVAEKNLSSLPAPAVIVVHDLLPSDTATLDRKNVLAIVTEIGGSTSHSAIIARSYGIPAILGVENATTHFAQGETVIADALTGQVISNPTQEQLADCDERRSRFLAQQAQINSYMEKEAVTPDGVRVDIELNLASVSKQSLEGAKCTDGVGLFRTEFLYMGRDTLPTEEEQFEIYREVLTKFGDRPVTLRTLDIGGDKKLDCLNLPHEENPFLGNRALRLCFERPDIFRTQLRAAYRASVYGNLWIMFPMVASMDDIRRAKQVAAEVKTELTKEGIAFSPDVKLGIMIEIPSIALLADFAAKEVDFASIGTNDLCQYTMAVDRLNPAVSEYYQSYNPALFRLIHIAAKSFIDNGKPVCVCGELGGDRLGAAVLMGLGVRKLSMSISSVAQTRKLVNELEMKKAVEIAAKVLDLSTAQEVEKYLNEALKDILL</sequence>
<dbReference type="GO" id="GO:0005737">
    <property type="term" value="C:cytoplasm"/>
    <property type="evidence" value="ECO:0007669"/>
    <property type="project" value="UniProtKB-SubCell"/>
</dbReference>
<keyword evidence="9 17" id="KW-0963">Cytoplasm</keyword>
<dbReference type="PRINTS" id="PR01736">
    <property type="entry name" value="PHPHTRNFRASE"/>
</dbReference>
<evidence type="ECO:0000313" key="26">
    <source>
        <dbReference type="Proteomes" id="UP000297714"/>
    </source>
</evidence>
<dbReference type="Gene3D" id="3.50.30.10">
    <property type="entry name" value="Phosphohistidine domain"/>
    <property type="match status" value="1"/>
</dbReference>
<feature type="binding site" evidence="19">
    <location>
        <begin position="454"/>
        <end position="455"/>
    </location>
    <ligand>
        <name>phosphoenolpyruvate</name>
        <dbReference type="ChEBI" id="CHEBI:58702"/>
    </ligand>
</feature>